<organism evidence="2 3">
    <name type="scientific">Ilyomonas limi</name>
    <dbReference type="NCBI Taxonomy" id="2575867"/>
    <lineage>
        <taxon>Bacteria</taxon>
        <taxon>Pseudomonadati</taxon>
        <taxon>Bacteroidota</taxon>
        <taxon>Chitinophagia</taxon>
        <taxon>Chitinophagales</taxon>
        <taxon>Chitinophagaceae</taxon>
        <taxon>Ilyomonas</taxon>
    </lineage>
</organism>
<accession>A0A4U3L999</accession>
<dbReference type="AlphaFoldDB" id="A0A4U3L999"/>
<name>A0A4U3L999_9BACT</name>
<keyword evidence="3" id="KW-1185">Reference proteome</keyword>
<feature type="chain" id="PRO_5020182900" evidence="1">
    <location>
        <begin position="20"/>
        <end position="262"/>
    </location>
</feature>
<sequence length="262" mass="29734">MKRYIIPICCFTCCIMMLASCKKDTTDPNLPVLKLHPVNVTGKSGQQVLDTLDILAPYGAKILVLSKTINLVPDSAFGTTTVTPESIGNNMYRYIFAYTYQPEEVDKLVGINFHFEDEKGNVAEKDLTVNTTASGAQIIYSHKWKLTSKLWTTVDPIEENEQDCEKDNFFMYHRDSTIAVDFGTQGCLFDGFNVYDKWTLSEDEKTFTQTYHSVFDSTKITTEVYNVQSLTKDKWVMDIALDLSAFGLTDHEVFVYTYEAAD</sequence>
<evidence type="ECO:0000313" key="3">
    <source>
        <dbReference type="Proteomes" id="UP000305848"/>
    </source>
</evidence>
<gene>
    <name evidence="2" type="ORF">FC093_02295</name>
</gene>
<dbReference type="Proteomes" id="UP000305848">
    <property type="component" value="Unassembled WGS sequence"/>
</dbReference>
<dbReference type="EMBL" id="SZQL01000001">
    <property type="protein sequence ID" value="TKK71868.1"/>
    <property type="molecule type" value="Genomic_DNA"/>
</dbReference>
<evidence type="ECO:0000313" key="2">
    <source>
        <dbReference type="EMBL" id="TKK71868.1"/>
    </source>
</evidence>
<evidence type="ECO:0000256" key="1">
    <source>
        <dbReference type="SAM" id="SignalP"/>
    </source>
</evidence>
<dbReference type="RefSeq" id="WP_137260108.1">
    <property type="nucleotide sequence ID" value="NZ_SZQL01000001.1"/>
</dbReference>
<dbReference type="PROSITE" id="PS51257">
    <property type="entry name" value="PROKAR_LIPOPROTEIN"/>
    <property type="match status" value="1"/>
</dbReference>
<keyword evidence="1" id="KW-0732">Signal</keyword>
<reference evidence="2 3" key="1">
    <citation type="submission" date="2019-05" db="EMBL/GenBank/DDBJ databases">
        <title>Panacibacter sp. strain 17mud1-8 Genome sequencing and assembly.</title>
        <authorList>
            <person name="Chhetri G."/>
        </authorList>
    </citation>
    <scope>NUCLEOTIDE SEQUENCE [LARGE SCALE GENOMIC DNA]</scope>
    <source>
        <strain evidence="2 3">17mud1-8</strain>
    </source>
</reference>
<comment type="caution">
    <text evidence="2">The sequence shown here is derived from an EMBL/GenBank/DDBJ whole genome shotgun (WGS) entry which is preliminary data.</text>
</comment>
<dbReference type="OrthoDB" id="660882at2"/>
<feature type="signal peptide" evidence="1">
    <location>
        <begin position="1"/>
        <end position="19"/>
    </location>
</feature>
<proteinExistence type="predicted"/>
<protein>
    <submittedName>
        <fullName evidence="2">Uncharacterized protein</fullName>
    </submittedName>
</protein>